<gene>
    <name evidence="1" type="ORF">LCGC14_1836350</name>
</gene>
<dbReference type="EMBL" id="LAZR01018211">
    <property type="protein sequence ID" value="KKL97251.1"/>
    <property type="molecule type" value="Genomic_DNA"/>
</dbReference>
<dbReference type="AlphaFoldDB" id="A0A0F9H2R7"/>
<proteinExistence type="predicted"/>
<protein>
    <submittedName>
        <fullName evidence="1">Uncharacterized protein</fullName>
    </submittedName>
</protein>
<reference evidence="1" key="1">
    <citation type="journal article" date="2015" name="Nature">
        <title>Complex archaea that bridge the gap between prokaryotes and eukaryotes.</title>
        <authorList>
            <person name="Spang A."/>
            <person name="Saw J.H."/>
            <person name="Jorgensen S.L."/>
            <person name="Zaremba-Niedzwiedzka K."/>
            <person name="Martijn J."/>
            <person name="Lind A.E."/>
            <person name="van Eijk R."/>
            <person name="Schleper C."/>
            <person name="Guy L."/>
            <person name="Ettema T.J."/>
        </authorList>
    </citation>
    <scope>NUCLEOTIDE SEQUENCE</scope>
</reference>
<evidence type="ECO:0000313" key="1">
    <source>
        <dbReference type="EMBL" id="KKL97251.1"/>
    </source>
</evidence>
<organism evidence="1">
    <name type="scientific">marine sediment metagenome</name>
    <dbReference type="NCBI Taxonomy" id="412755"/>
    <lineage>
        <taxon>unclassified sequences</taxon>
        <taxon>metagenomes</taxon>
        <taxon>ecological metagenomes</taxon>
    </lineage>
</organism>
<accession>A0A0F9H2R7</accession>
<sequence>MNKWYIWDYDDFMNEDRFDEDIDMYVVDKWKKENTIRGINNPKYFVAQDNVSDNNWRNASDWIKENFGDNRVYGNGGLTSFILESDEELMAFKLAIM</sequence>
<comment type="caution">
    <text evidence="1">The sequence shown here is derived from an EMBL/GenBank/DDBJ whole genome shotgun (WGS) entry which is preliminary data.</text>
</comment>
<name>A0A0F9H2R7_9ZZZZ</name>